<dbReference type="InterPro" id="IPR005467">
    <property type="entry name" value="His_kinase_dom"/>
</dbReference>
<reference evidence="6 7" key="1">
    <citation type="journal article" date="2015" name="Microbiome">
        <title>Genomic resolution of linkages in carbon, nitrogen, and sulfur cycling among widespread estuary sediment bacteria.</title>
        <authorList>
            <person name="Baker B.J."/>
            <person name="Lazar C.S."/>
            <person name="Teske A.P."/>
            <person name="Dick G.J."/>
        </authorList>
    </citation>
    <scope>NUCLEOTIDE SEQUENCE [LARGE SCALE GENOMIC DNA]</scope>
    <source>
        <strain evidence="6">SM1_77</strain>
    </source>
</reference>
<organism evidence="6 7">
    <name type="scientific">candidate division WOR_3 bacterium SM1_77</name>
    <dbReference type="NCBI Taxonomy" id="1703778"/>
    <lineage>
        <taxon>Bacteria</taxon>
        <taxon>Bacteria division WOR-3</taxon>
    </lineage>
</organism>
<dbReference type="InterPro" id="IPR036890">
    <property type="entry name" value="HATPase_C_sf"/>
</dbReference>
<evidence type="ECO:0000313" key="7">
    <source>
        <dbReference type="Proteomes" id="UP000050975"/>
    </source>
</evidence>
<evidence type="ECO:0000256" key="3">
    <source>
        <dbReference type="ARBA" id="ARBA00022679"/>
    </source>
</evidence>
<dbReference type="Proteomes" id="UP000050975">
    <property type="component" value="Unassembled WGS sequence"/>
</dbReference>
<feature type="non-terminal residue" evidence="6">
    <location>
        <position position="1"/>
    </location>
</feature>
<name>A0A0S8K2M7_UNCW3</name>
<dbReference type="EC" id="2.7.13.3" evidence="2"/>
<dbReference type="PATRIC" id="fig|1703778.3.peg.1350"/>
<dbReference type="GO" id="GO:0004673">
    <property type="term" value="F:protein histidine kinase activity"/>
    <property type="evidence" value="ECO:0007669"/>
    <property type="project" value="UniProtKB-EC"/>
</dbReference>
<dbReference type="InterPro" id="IPR004358">
    <property type="entry name" value="Sig_transdc_His_kin-like_C"/>
</dbReference>
<dbReference type="Gene3D" id="3.30.565.10">
    <property type="entry name" value="Histidine kinase-like ATPase, C-terminal domain"/>
    <property type="match status" value="1"/>
</dbReference>
<dbReference type="EMBL" id="LJVE01000020">
    <property type="protein sequence ID" value="KPL15221.1"/>
    <property type="molecule type" value="Genomic_DNA"/>
</dbReference>
<dbReference type="SMART" id="SM00387">
    <property type="entry name" value="HATPase_c"/>
    <property type="match status" value="1"/>
</dbReference>
<dbReference type="PRINTS" id="PR00344">
    <property type="entry name" value="BCTRLSENSOR"/>
</dbReference>
<dbReference type="PROSITE" id="PS50109">
    <property type="entry name" value="HIS_KIN"/>
    <property type="match status" value="1"/>
</dbReference>
<comment type="catalytic activity">
    <reaction evidence="1">
        <text>ATP + protein L-histidine = ADP + protein N-phospho-L-histidine.</text>
        <dbReference type="EC" id="2.7.13.3"/>
    </reaction>
</comment>
<keyword evidence="3" id="KW-0808">Transferase</keyword>
<proteinExistence type="predicted"/>
<sequence>LPEVMGDHATLVQVLSNLLSNAIKFVQPGVKPGIKIWAEEKNGRVRVWVEDTGIGIAPEYYDRIFRIFERLQGVETYPGTGIGLAIVKKGLERMGGQAGVESTPDRGSKFWVELRKKGC</sequence>
<dbReference type="InterPro" id="IPR003594">
    <property type="entry name" value="HATPase_dom"/>
</dbReference>
<protein>
    <recommendedName>
        <fullName evidence="2">histidine kinase</fullName>
        <ecNumber evidence="2">2.7.13.3</ecNumber>
    </recommendedName>
</protein>
<dbReference type="InterPro" id="IPR050351">
    <property type="entry name" value="BphY/WalK/GraS-like"/>
</dbReference>
<dbReference type="Pfam" id="PF02518">
    <property type="entry name" value="HATPase_c"/>
    <property type="match status" value="1"/>
</dbReference>
<dbReference type="GO" id="GO:0000156">
    <property type="term" value="F:phosphorelay response regulator activity"/>
    <property type="evidence" value="ECO:0007669"/>
    <property type="project" value="TreeGrafter"/>
</dbReference>
<evidence type="ECO:0000259" key="5">
    <source>
        <dbReference type="PROSITE" id="PS50109"/>
    </source>
</evidence>
<dbReference type="GO" id="GO:0007234">
    <property type="term" value="P:osmosensory signaling via phosphorelay pathway"/>
    <property type="evidence" value="ECO:0007669"/>
    <property type="project" value="TreeGrafter"/>
</dbReference>
<dbReference type="PANTHER" id="PTHR42878">
    <property type="entry name" value="TWO-COMPONENT HISTIDINE KINASE"/>
    <property type="match status" value="1"/>
</dbReference>
<evidence type="ECO:0000256" key="1">
    <source>
        <dbReference type="ARBA" id="ARBA00000085"/>
    </source>
</evidence>
<comment type="caution">
    <text evidence="6">The sequence shown here is derived from an EMBL/GenBank/DDBJ whole genome shotgun (WGS) entry which is preliminary data.</text>
</comment>
<dbReference type="AlphaFoldDB" id="A0A0S8K2M7"/>
<gene>
    <name evidence="6" type="ORF">AMJ74_01860</name>
</gene>
<accession>A0A0S8K2M7</accession>
<evidence type="ECO:0000256" key="2">
    <source>
        <dbReference type="ARBA" id="ARBA00012438"/>
    </source>
</evidence>
<dbReference type="SUPFAM" id="SSF55874">
    <property type="entry name" value="ATPase domain of HSP90 chaperone/DNA topoisomerase II/histidine kinase"/>
    <property type="match status" value="1"/>
</dbReference>
<keyword evidence="4 6" id="KW-0418">Kinase</keyword>
<dbReference type="PANTHER" id="PTHR42878:SF15">
    <property type="entry name" value="BACTERIOPHYTOCHROME"/>
    <property type="match status" value="1"/>
</dbReference>
<dbReference type="GO" id="GO:0030295">
    <property type="term" value="F:protein kinase activator activity"/>
    <property type="evidence" value="ECO:0007669"/>
    <property type="project" value="TreeGrafter"/>
</dbReference>
<evidence type="ECO:0000256" key="4">
    <source>
        <dbReference type="ARBA" id="ARBA00022777"/>
    </source>
</evidence>
<feature type="domain" description="Histidine kinase" evidence="5">
    <location>
        <begin position="1"/>
        <end position="118"/>
    </location>
</feature>
<evidence type="ECO:0000313" key="6">
    <source>
        <dbReference type="EMBL" id="KPL15221.1"/>
    </source>
</evidence>